<evidence type="ECO:0000256" key="2">
    <source>
        <dbReference type="SAM" id="SignalP"/>
    </source>
</evidence>
<dbReference type="Pfam" id="PF14200">
    <property type="entry name" value="RicinB_lectin_2"/>
    <property type="match status" value="2"/>
</dbReference>
<feature type="compositionally biased region" description="Pro residues" evidence="1">
    <location>
        <begin position="436"/>
        <end position="451"/>
    </location>
</feature>
<name>A0ABV6P411_9ACTN</name>
<dbReference type="PROSITE" id="PS50231">
    <property type="entry name" value="RICIN_B_LECTIN"/>
    <property type="match status" value="1"/>
</dbReference>
<feature type="region of interest" description="Disordered" evidence="1">
    <location>
        <begin position="431"/>
        <end position="455"/>
    </location>
</feature>
<gene>
    <name evidence="4" type="ORF">ACFFHU_26950</name>
</gene>
<evidence type="ECO:0000313" key="4">
    <source>
        <dbReference type="EMBL" id="MFC0567765.1"/>
    </source>
</evidence>
<dbReference type="RefSeq" id="WP_377343103.1">
    <property type="nucleotide sequence ID" value="NZ_JBHLUE010000026.1"/>
</dbReference>
<dbReference type="SUPFAM" id="SSF51445">
    <property type="entry name" value="(Trans)glycosidases"/>
    <property type="match status" value="1"/>
</dbReference>
<comment type="caution">
    <text evidence="4">The sequence shown here is derived from an EMBL/GenBank/DDBJ whole genome shotgun (WGS) entry which is preliminary data.</text>
</comment>
<dbReference type="Gene3D" id="2.80.10.50">
    <property type="match status" value="2"/>
</dbReference>
<dbReference type="SUPFAM" id="SSF50370">
    <property type="entry name" value="Ricin B-like lectins"/>
    <property type="match status" value="1"/>
</dbReference>
<keyword evidence="5" id="KW-1185">Reference proteome</keyword>
<reference evidence="4 5" key="1">
    <citation type="submission" date="2024-09" db="EMBL/GenBank/DDBJ databases">
        <authorList>
            <person name="Sun Q."/>
            <person name="Mori K."/>
        </authorList>
    </citation>
    <scope>NUCLEOTIDE SEQUENCE [LARGE SCALE GENOMIC DNA]</scope>
    <source>
        <strain evidence="4 5">TBRC 2205</strain>
    </source>
</reference>
<keyword evidence="2" id="KW-0732">Signal</keyword>
<feature type="signal peptide" evidence="2">
    <location>
        <begin position="1"/>
        <end position="35"/>
    </location>
</feature>
<dbReference type="SMART" id="SM00458">
    <property type="entry name" value="RICIN"/>
    <property type="match status" value="1"/>
</dbReference>
<dbReference type="InterPro" id="IPR017853">
    <property type="entry name" value="GH"/>
</dbReference>
<dbReference type="Gene3D" id="3.20.20.80">
    <property type="entry name" value="Glycosidases"/>
    <property type="match status" value="1"/>
</dbReference>
<dbReference type="InterPro" id="IPR000772">
    <property type="entry name" value="Ricin_B_lectin"/>
</dbReference>
<sequence length="593" mass="61994">MMRTVQAGGHRRARRTTMLASIAALAVGLTSAAFALTPASAAAASNTLVVNANQTLRPVTHVATGSLYGLANATQPSVSLAQAIRPNTFVQMPQGGRQQPTGDISQVAPTAVSVGAKLVNRLSDYYAGWPYQFSWSTWTPFINSQINAMKSASYYNSIASYELWNESDNTWQSANGTYENFWTTTFRQVRSIDATKPIQGPSFSDNISDMRNFLQNAVNTNTVPDILAWHELSSSAKIAGDVATVQSIEDQLGISRRPIAIEEYAAPSEVGLPGPLVGYIAKFERLGIHDAELAFWNQSGALGDLLTGRGGSPNAAYWLYTWYAAMTGNMVVTNPPAQTGIDGFAAVPSGNNQVSIVAGHCSGACAVTVNGLTSLSLGGTVNVKVEQTVSLGRTVASGGPSTISNSTYTPANGTISVPITMASNDAYRITITPGSGTPPPSSPPPSSPPPSDLSGTYRIANVNSGLRLDTQNSGTAWGTAAVQATASGSSSQVWSLVSAGNGQYKVVNQLSNLVLGIQNASTSQGATGLVWGDTGTADHLWTPVSDGAGHYKLRNVNSGLLLGVANMSTASGAQTLQWGDNGTADHLWILTKL</sequence>
<evidence type="ECO:0000259" key="3">
    <source>
        <dbReference type="SMART" id="SM00458"/>
    </source>
</evidence>
<feature type="chain" id="PRO_5047341579" evidence="2">
    <location>
        <begin position="36"/>
        <end position="593"/>
    </location>
</feature>
<protein>
    <submittedName>
        <fullName evidence="4">RICIN domain-containing protein</fullName>
    </submittedName>
</protein>
<proteinExistence type="predicted"/>
<dbReference type="CDD" id="cd00161">
    <property type="entry name" value="beta-trefoil_Ricin-like"/>
    <property type="match status" value="1"/>
</dbReference>
<dbReference type="Proteomes" id="UP001589894">
    <property type="component" value="Unassembled WGS sequence"/>
</dbReference>
<dbReference type="EMBL" id="JBHLUE010000026">
    <property type="protein sequence ID" value="MFC0567765.1"/>
    <property type="molecule type" value="Genomic_DNA"/>
</dbReference>
<accession>A0ABV6P411</accession>
<evidence type="ECO:0000313" key="5">
    <source>
        <dbReference type="Proteomes" id="UP001589894"/>
    </source>
</evidence>
<evidence type="ECO:0000256" key="1">
    <source>
        <dbReference type="SAM" id="MobiDB-lite"/>
    </source>
</evidence>
<dbReference type="InterPro" id="IPR035992">
    <property type="entry name" value="Ricin_B-like_lectins"/>
</dbReference>
<feature type="domain" description="Ricin B lectin" evidence="3">
    <location>
        <begin position="454"/>
        <end position="591"/>
    </location>
</feature>
<organism evidence="4 5">
    <name type="scientific">Plantactinospora siamensis</name>
    <dbReference type="NCBI Taxonomy" id="555372"/>
    <lineage>
        <taxon>Bacteria</taxon>
        <taxon>Bacillati</taxon>
        <taxon>Actinomycetota</taxon>
        <taxon>Actinomycetes</taxon>
        <taxon>Micromonosporales</taxon>
        <taxon>Micromonosporaceae</taxon>
        <taxon>Plantactinospora</taxon>
    </lineage>
</organism>